<feature type="transmembrane region" description="Helical" evidence="1">
    <location>
        <begin position="21"/>
        <end position="37"/>
    </location>
</feature>
<dbReference type="AlphaFoldDB" id="A0AB37RIR9"/>
<keyword evidence="1" id="KW-1133">Transmembrane helix</keyword>
<keyword evidence="1" id="KW-0472">Membrane</keyword>
<organism evidence="2 3">
    <name type="scientific">Lactiplantibacillus pentosus</name>
    <name type="common">Lactobacillus pentosus</name>
    <dbReference type="NCBI Taxonomy" id="1589"/>
    <lineage>
        <taxon>Bacteria</taxon>
        <taxon>Bacillati</taxon>
        <taxon>Bacillota</taxon>
        <taxon>Bacilli</taxon>
        <taxon>Lactobacillales</taxon>
        <taxon>Lactobacillaceae</taxon>
        <taxon>Lactiplantibacillus</taxon>
    </lineage>
</organism>
<evidence type="ECO:0000313" key="2">
    <source>
        <dbReference type="EMBL" id="RMW55738.1"/>
    </source>
</evidence>
<proteinExistence type="predicted"/>
<dbReference type="EMBL" id="RDCL01000049">
    <property type="protein sequence ID" value="RMW55738.1"/>
    <property type="molecule type" value="Genomic_DNA"/>
</dbReference>
<accession>A0AB37RIR9</accession>
<name>A0AB37RIR9_LACPE</name>
<sequence length="79" mass="9361">MKKVYLRYQNQINGFIDVNKFMLIFDFVLLFVVKGGIDCFNKRPYDWVNYLTQLIHYSIGTFGFLGIILVIECVRSRSK</sequence>
<evidence type="ECO:0000313" key="3">
    <source>
        <dbReference type="Proteomes" id="UP000281061"/>
    </source>
</evidence>
<dbReference type="Proteomes" id="UP000281061">
    <property type="component" value="Unassembled WGS sequence"/>
</dbReference>
<protein>
    <submittedName>
        <fullName evidence="2">Uncharacterized protein</fullName>
    </submittedName>
</protein>
<evidence type="ECO:0000256" key="1">
    <source>
        <dbReference type="SAM" id="Phobius"/>
    </source>
</evidence>
<keyword evidence="1" id="KW-0812">Transmembrane</keyword>
<gene>
    <name evidence="2" type="ORF">D6U17_05650</name>
</gene>
<reference evidence="2 3" key="1">
    <citation type="submission" date="2018-10" db="EMBL/GenBank/DDBJ databases">
        <title>Genome sequences of five Lactobacillus pentosus strains isolated from brines of traditionally fermented spanish-style green table olives and differences between them.</title>
        <authorList>
            <person name="Jimenez Diaz R."/>
        </authorList>
    </citation>
    <scope>NUCLEOTIDE SEQUENCE [LARGE SCALE GENOMIC DNA]</scope>
    <source>
        <strain evidence="2 3">IG8</strain>
    </source>
</reference>
<feature type="transmembrane region" description="Helical" evidence="1">
    <location>
        <begin position="57"/>
        <end position="74"/>
    </location>
</feature>
<comment type="caution">
    <text evidence="2">The sequence shown here is derived from an EMBL/GenBank/DDBJ whole genome shotgun (WGS) entry which is preliminary data.</text>
</comment>